<dbReference type="PANTHER" id="PTHR47456">
    <property type="entry name" value="PHD-TYPE DOMAIN-CONTAINING PROTEIN"/>
    <property type="match status" value="1"/>
</dbReference>
<name>A0A7M7GJZ6_STRPU</name>
<dbReference type="GO" id="GO:0003700">
    <property type="term" value="F:DNA-binding transcription factor activity"/>
    <property type="evidence" value="ECO:0007669"/>
    <property type="project" value="InterPro"/>
</dbReference>
<keyword evidence="1" id="KW-0479">Metal-binding</keyword>
<dbReference type="GeneID" id="100888931"/>
<dbReference type="InterPro" id="IPR029309">
    <property type="entry name" value="CaRF"/>
</dbReference>
<reference evidence="4" key="2">
    <citation type="submission" date="2021-01" db="UniProtKB">
        <authorList>
            <consortium name="EnsemblMetazoa"/>
        </authorList>
    </citation>
    <scope>IDENTIFICATION</scope>
</reference>
<dbReference type="Pfam" id="PF04434">
    <property type="entry name" value="SWIM"/>
    <property type="match status" value="1"/>
</dbReference>
<dbReference type="OMA" id="CIADHEE"/>
<accession>A0A7M7GJZ6</accession>
<proteinExistence type="predicted"/>
<dbReference type="InterPro" id="IPR007527">
    <property type="entry name" value="Znf_SWIM"/>
</dbReference>
<reference evidence="5" key="1">
    <citation type="submission" date="2015-02" db="EMBL/GenBank/DDBJ databases">
        <title>Genome sequencing for Strongylocentrotus purpuratus.</title>
        <authorList>
            <person name="Murali S."/>
            <person name="Liu Y."/>
            <person name="Vee V."/>
            <person name="English A."/>
            <person name="Wang M."/>
            <person name="Skinner E."/>
            <person name="Han Y."/>
            <person name="Muzny D.M."/>
            <person name="Worley K.C."/>
            <person name="Gibbs R.A."/>
        </authorList>
    </citation>
    <scope>NUCLEOTIDE SEQUENCE</scope>
</reference>
<evidence type="ECO:0000256" key="2">
    <source>
        <dbReference type="SAM" id="MobiDB-lite"/>
    </source>
</evidence>
<dbReference type="Proteomes" id="UP000007110">
    <property type="component" value="Unassembled WGS sequence"/>
</dbReference>
<dbReference type="InParanoid" id="A0A7M7GJZ6"/>
<evidence type="ECO:0000259" key="3">
    <source>
        <dbReference type="PROSITE" id="PS50966"/>
    </source>
</evidence>
<dbReference type="Pfam" id="PF15299">
    <property type="entry name" value="ALS2CR8"/>
    <property type="match status" value="1"/>
</dbReference>
<protein>
    <recommendedName>
        <fullName evidence="3">SWIM-type domain-containing protein</fullName>
    </recommendedName>
</protein>
<keyword evidence="1" id="KW-0863">Zinc-finger</keyword>
<feature type="compositionally biased region" description="Basic residues" evidence="2">
    <location>
        <begin position="793"/>
        <end position="802"/>
    </location>
</feature>
<dbReference type="AlphaFoldDB" id="A0A7M7GJZ6"/>
<evidence type="ECO:0000313" key="5">
    <source>
        <dbReference type="Proteomes" id="UP000007110"/>
    </source>
</evidence>
<feature type="region of interest" description="Disordered" evidence="2">
    <location>
        <begin position="780"/>
        <end position="819"/>
    </location>
</feature>
<dbReference type="PROSITE" id="PS50966">
    <property type="entry name" value="ZF_SWIM"/>
    <property type="match status" value="1"/>
</dbReference>
<sequence length="1009" mass="114502">MSAMAAAADNCIKCQDVEAVYRCIADHEERYRVKFITAHKDRDFGKIHECIPDPGKSFLRFRLDYGGQSPKIECDGMPFFYMHRHVLICHQGKDRNEKTKAKRKALVQFSNATNQESTGRKKRKLVQDTKKVDCPASVYVVQILRFTDHKVQFQGLEPTGHSKVLVKRQLREEYQTDASCIHTETLFYVSLPSLSSHRGHPVNNIAAGLREALDPRIIHKIAELTAKGISKVPEIRKHLDEYVQSALFHSTEQPERTRRRYYPTDIDIRNTVQKAKKEVHTKVDQNNASLLISLWKQGNKDFFEYRPLQPGSESDKFLFCCQTRWQSRLLNKYGNSFTVLDAVYRSAGYSLPLFLLSVRTNMGYTVVGMFVSHSDTTEDISEALGVFRRWNPDWKPEGFVVDYFDPEIEATEMVFQGCTALFCYHRCETLWQEWLRDSSGISDGLVRARIIKTLRRIAMATTVREQDSGLKGLKTMSVWKEMEGVSSWFNMFWLSCMKRWTTLFQNERVRVAMYAVNGCKQQSDMFNQGYVSDNKDCSLSEIITILYTKCFPGEYRKYVEFNARYSSSYLKYSSDVPAFLHSKPRFIVEHVEKCMTTTIIPENIHAGQNGHFVVKGDRSQTHQVFFGDEERYPSCTCSYWTKLYLPCKHFCAIFQHVPGWSWDQLGAAYRDNPLFLLDGDVLLASDPEQHSQKVQQNTAEELGNTVPVDTDGESRRALTEEASGSKRPQRAAVTCKRLVRNNMDLLDKLESQVPHLKDECFLEDMLKTLQRLVHRVQSIRTQGSKNAGATHRTSSRIKSKRKYQGDLDGTTEKEQDTLAGSELSQDIPSLAVEVDHITGNNAATQFSQDTLTGVNSNTHQVIAEGGQKASGSSQENVSHATMSLVNVNQHVQNSTSDNTQGTCEIRSDMIEAIVLQQNPYTSNYLPLNVEHNFAQGSQGTVAERHGLQSNITFVTEDPVLGHQEVLSTEGIIIQTVDQVDPGNFIIDSTHQGVTVTVTNTDLDGVPSVT</sequence>
<feature type="domain" description="SWIM-type" evidence="3">
    <location>
        <begin position="622"/>
        <end position="658"/>
    </location>
</feature>
<evidence type="ECO:0000256" key="1">
    <source>
        <dbReference type="PROSITE-ProRule" id="PRU00325"/>
    </source>
</evidence>
<feature type="region of interest" description="Disordered" evidence="2">
    <location>
        <begin position="704"/>
        <end position="729"/>
    </location>
</feature>
<dbReference type="RefSeq" id="XP_003728628.2">
    <property type="nucleotide sequence ID" value="XM_003728580.3"/>
</dbReference>
<dbReference type="PANTHER" id="PTHR47456:SF1">
    <property type="entry name" value="PHD-TYPE DOMAIN-CONTAINING PROTEIN"/>
    <property type="match status" value="1"/>
</dbReference>
<organism evidence="4 5">
    <name type="scientific">Strongylocentrotus purpuratus</name>
    <name type="common">Purple sea urchin</name>
    <dbReference type="NCBI Taxonomy" id="7668"/>
    <lineage>
        <taxon>Eukaryota</taxon>
        <taxon>Metazoa</taxon>
        <taxon>Echinodermata</taxon>
        <taxon>Eleutherozoa</taxon>
        <taxon>Echinozoa</taxon>
        <taxon>Echinoidea</taxon>
        <taxon>Euechinoidea</taxon>
        <taxon>Echinacea</taxon>
        <taxon>Camarodonta</taxon>
        <taxon>Echinidea</taxon>
        <taxon>Strongylocentrotidae</taxon>
        <taxon>Strongylocentrotus</taxon>
    </lineage>
</organism>
<dbReference type="OrthoDB" id="5984937at2759"/>
<dbReference type="GO" id="GO:0008270">
    <property type="term" value="F:zinc ion binding"/>
    <property type="evidence" value="ECO:0007669"/>
    <property type="project" value="UniProtKB-KW"/>
</dbReference>
<dbReference type="KEGG" id="spu:100888931"/>
<keyword evidence="1" id="KW-0862">Zinc</keyword>
<dbReference type="EnsemblMetazoa" id="XM_003728580">
    <property type="protein sequence ID" value="XP_003728628"/>
    <property type="gene ID" value="LOC100888931"/>
</dbReference>
<evidence type="ECO:0000313" key="4">
    <source>
        <dbReference type="EnsemblMetazoa" id="XP_003728628"/>
    </source>
</evidence>
<keyword evidence="5" id="KW-1185">Reference proteome</keyword>